<dbReference type="Proteomes" id="UP000246078">
    <property type="component" value="Unassembled WGS sequence"/>
</dbReference>
<accession>A0A2V2W750</accession>
<dbReference type="VEuPathDB" id="TriTrypDB:TcCLB.503521.60"/>
<dbReference type="VEuPathDB" id="TriTrypDB:TcG_03249"/>
<sequence length="181" mass="21039">MGKRRIGGNSRVLRKKKLKISKRVPTSQNGSASAATTGIVKRNTKLRLKKFGSRLSSGKQRLLALDALRKERSQLLKQQAAERMVLKEHTRELEARRLRIRKGENAKMERRELGKYIRQLKEEQKAKHQSELLSIEEAVKKNGGKKEYDMKYDADEWEDVEEDVDEFDEDELQSMFAHLTT</sequence>
<dbReference type="OrthoDB" id="272408at2759"/>
<dbReference type="VEuPathDB" id="TriTrypDB:TcBrA4_0083870"/>
<proteinExistence type="predicted"/>
<dbReference type="AlphaFoldDB" id="A0A2V2W750"/>
<name>A0A2V2W750_TRYCR</name>
<dbReference type="VEuPathDB" id="TriTrypDB:C4B63_4g225"/>
<dbReference type="VEuPathDB" id="TriTrypDB:TCDM_13979"/>
<protein>
    <submittedName>
        <fullName evidence="3">Uncharacterized protein</fullName>
    </submittedName>
</protein>
<dbReference type="VEuPathDB" id="TriTrypDB:TcCLB.506359.50"/>
<reference evidence="3 4" key="1">
    <citation type="journal article" date="2018" name="Microb. Genom.">
        <title>Expanding an expanded genome: long-read sequencing of Trypanosoma cruzi.</title>
        <authorList>
            <person name="Berna L."/>
            <person name="Rodriguez M."/>
            <person name="Chiribao M.L."/>
            <person name="Parodi-Talice A."/>
            <person name="Pita S."/>
            <person name="Rijo G."/>
            <person name="Alvarez-Valin F."/>
            <person name="Robello C."/>
        </authorList>
    </citation>
    <scope>NUCLEOTIDE SEQUENCE [LARGE SCALE GENOMIC DNA]</scope>
    <source>
        <strain evidence="3 4">TCC</strain>
    </source>
</reference>
<dbReference type="SMR" id="A0A2V2W750"/>
<dbReference type="VEuPathDB" id="TriTrypDB:BCY84_18797"/>
<gene>
    <name evidence="3" type="ORF">C3747_150g58</name>
</gene>
<dbReference type="OMA" id="HIHELEM"/>
<feature type="compositionally biased region" description="Basic residues" evidence="2">
    <location>
        <begin position="1"/>
        <end position="22"/>
    </location>
</feature>
<feature type="compositionally biased region" description="Polar residues" evidence="2">
    <location>
        <begin position="24"/>
        <end position="36"/>
    </location>
</feature>
<evidence type="ECO:0000313" key="3">
    <source>
        <dbReference type="EMBL" id="PWV04492.1"/>
    </source>
</evidence>
<dbReference type="EMBL" id="PRFC01000150">
    <property type="protein sequence ID" value="PWV04492.1"/>
    <property type="molecule type" value="Genomic_DNA"/>
</dbReference>
<evidence type="ECO:0000256" key="1">
    <source>
        <dbReference type="SAM" id="Coils"/>
    </source>
</evidence>
<dbReference type="VEuPathDB" id="TriTrypDB:C3747_150g58"/>
<feature type="region of interest" description="Disordered" evidence="2">
    <location>
        <begin position="1"/>
        <end position="38"/>
    </location>
</feature>
<feature type="coiled-coil region" evidence="1">
    <location>
        <begin position="106"/>
        <end position="138"/>
    </location>
</feature>
<organism evidence="3 4">
    <name type="scientific">Trypanosoma cruzi</name>
    <dbReference type="NCBI Taxonomy" id="5693"/>
    <lineage>
        <taxon>Eukaryota</taxon>
        <taxon>Discoba</taxon>
        <taxon>Euglenozoa</taxon>
        <taxon>Kinetoplastea</taxon>
        <taxon>Metakinetoplastina</taxon>
        <taxon>Trypanosomatida</taxon>
        <taxon>Trypanosomatidae</taxon>
        <taxon>Trypanosoma</taxon>
        <taxon>Schizotrypanum</taxon>
    </lineage>
</organism>
<dbReference type="VEuPathDB" id="TriTrypDB:TcCL_NonESM01306"/>
<evidence type="ECO:0000313" key="4">
    <source>
        <dbReference type="Proteomes" id="UP000246078"/>
    </source>
</evidence>
<evidence type="ECO:0000256" key="2">
    <source>
        <dbReference type="SAM" id="MobiDB-lite"/>
    </source>
</evidence>
<comment type="caution">
    <text evidence="3">The sequence shown here is derived from an EMBL/GenBank/DDBJ whole genome shotgun (WGS) entry which is preliminary data.</text>
</comment>
<keyword evidence="1" id="KW-0175">Coiled coil</keyword>